<reference evidence="2 3" key="1">
    <citation type="submission" date="2016-10" db="EMBL/GenBank/DDBJ databases">
        <authorList>
            <person name="de Groot N.N."/>
        </authorList>
    </citation>
    <scope>NUCLEOTIDE SEQUENCE [LARGE SCALE GENOMIC DNA]</scope>
    <source>
        <strain evidence="2 3">CGMCC 1.10076</strain>
    </source>
</reference>
<feature type="region of interest" description="Disordered" evidence="1">
    <location>
        <begin position="1"/>
        <end position="80"/>
    </location>
</feature>
<dbReference type="AlphaFoldDB" id="A0A1G8ZTZ3"/>
<gene>
    <name evidence="2" type="ORF">SAMN04487935_2744</name>
</gene>
<accession>A0A1G8ZTZ3</accession>
<proteinExistence type="predicted"/>
<feature type="compositionally biased region" description="Polar residues" evidence="1">
    <location>
        <begin position="21"/>
        <end position="36"/>
    </location>
</feature>
<sequence length="80" mass="9301">MGTLNNNSGKSNQGQQHDGQKNYQNSNQRNPDNVRNNTRDHEYKEYDKKLTNDANYDIDSHEVKGDPDFDDTRENVSKNK</sequence>
<dbReference type="RefSeq" id="WP_091396606.1">
    <property type="nucleotide sequence ID" value="NZ_BKAI01000008.1"/>
</dbReference>
<dbReference type="EMBL" id="FNEZ01000004">
    <property type="protein sequence ID" value="SDK18592.1"/>
    <property type="molecule type" value="Genomic_DNA"/>
</dbReference>
<protein>
    <submittedName>
        <fullName evidence="2">Uncharacterized protein</fullName>
    </submittedName>
</protein>
<dbReference type="OrthoDB" id="1366545at2"/>
<feature type="compositionally biased region" description="Low complexity" evidence="1">
    <location>
        <begin position="1"/>
        <end position="16"/>
    </location>
</feature>
<evidence type="ECO:0000256" key="1">
    <source>
        <dbReference type="SAM" id="MobiDB-lite"/>
    </source>
</evidence>
<feature type="compositionally biased region" description="Basic and acidic residues" evidence="1">
    <location>
        <begin position="37"/>
        <end position="51"/>
    </location>
</feature>
<keyword evidence="3" id="KW-1185">Reference proteome</keyword>
<evidence type="ECO:0000313" key="3">
    <source>
        <dbReference type="Proteomes" id="UP000199580"/>
    </source>
</evidence>
<organism evidence="2 3">
    <name type="scientific">Flavobacterium noncentrifugens</name>
    <dbReference type="NCBI Taxonomy" id="1128970"/>
    <lineage>
        <taxon>Bacteria</taxon>
        <taxon>Pseudomonadati</taxon>
        <taxon>Bacteroidota</taxon>
        <taxon>Flavobacteriia</taxon>
        <taxon>Flavobacteriales</taxon>
        <taxon>Flavobacteriaceae</taxon>
        <taxon>Flavobacterium</taxon>
    </lineage>
</organism>
<dbReference type="STRING" id="1128970.SAMN04487935_2744"/>
<dbReference type="Proteomes" id="UP000199580">
    <property type="component" value="Unassembled WGS sequence"/>
</dbReference>
<name>A0A1G8ZTZ3_9FLAO</name>
<evidence type="ECO:0000313" key="2">
    <source>
        <dbReference type="EMBL" id="SDK18592.1"/>
    </source>
</evidence>
<feature type="compositionally biased region" description="Basic and acidic residues" evidence="1">
    <location>
        <begin position="58"/>
        <end position="80"/>
    </location>
</feature>